<dbReference type="Proteomes" id="UP001177212">
    <property type="component" value="Unassembled WGS sequence"/>
</dbReference>
<sequence length="105" mass="11910">MTERETYFKRSTEDFLKVSTDDNSDLNVHAELLTPCDKDDENRVFVSTTHHEDIITSFSICKCEEQAEKANKAYLKPNSGIDGWSLVAKHLKPVPPPNSRQKSAN</sequence>
<gene>
    <name evidence="1" type="ORF">Q8W34_07455</name>
</gene>
<dbReference type="EMBL" id="JAUYVT010000004">
    <property type="protein sequence ID" value="MDP2564466.1"/>
    <property type="molecule type" value="Genomic_DNA"/>
</dbReference>
<evidence type="ECO:0000313" key="1">
    <source>
        <dbReference type="EMBL" id="MDP2564466.1"/>
    </source>
</evidence>
<keyword evidence="2" id="KW-1185">Reference proteome</keyword>
<comment type="caution">
    <text evidence="1">The sequence shown here is derived from an EMBL/GenBank/DDBJ whole genome shotgun (WGS) entry which is preliminary data.</text>
</comment>
<protein>
    <submittedName>
        <fullName evidence="1">Uncharacterized protein</fullName>
    </submittedName>
</protein>
<organism evidence="1 2">
    <name type="scientific">Pseudoalteromonas marina</name>
    <dbReference type="NCBI Taxonomy" id="267375"/>
    <lineage>
        <taxon>Bacteria</taxon>
        <taxon>Pseudomonadati</taxon>
        <taxon>Pseudomonadota</taxon>
        <taxon>Gammaproteobacteria</taxon>
        <taxon>Alteromonadales</taxon>
        <taxon>Pseudoalteromonadaceae</taxon>
        <taxon>Pseudoalteromonas</taxon>
    </lineage>
</organism>
<name>A0ABT9FCE5_9GAMM</name>
<dbReference type="RefSeq" id="WP_305471743.1">
    <property type="nucleotide sequence ID" value="NZ_JAUYVT010000004.1"/>
</dbReference>
<reference evidence="1" key="1">
    <citation type="submission" date="2023-07" db="EMBL/GenBank/DDBJ databases">
        <title>Genome content predicts the carbon catabolic preferences of heterotrophic bacteria.</title>
        <authorList>
            <person name="Gralka M."/>
        </authorList>
    </citation>
    <scope>NUCLEOTIDE SEQUENCE</scope>
    <source>
        <strain evidence="1">4G09</strain>
    </source>
</reference>
<proteinExistence type="predicted"/>
<accession>A0ABT9FCE5</accession>
<evidence type="ECO:0000313" key="2">
    <source>
        <dbReference type="Proteomes" id="UP001177212"/>
    </source>
</evidence>